<evidence type="ECO:0000259" key="3">
    <source>
        <dbReference type="SMART" id="SM00829"/>
    </source>
</evidence>
<sequence length="303" mass="31360">MRAIGLNGPGRALTPLEVPVPTIDDDEVLVRIVAIGVGVHDRRFLPEDAEYPYPIGVEATGIVEEVGRCAAAHRPGDRVMFVSSMQRKGGTWAEFAAVSATALVPIPDGLGAVAAAALPVAGTVASAGLRGLDLRPGQSVFVAGASGAIGTLAIQLARARGARVAASASPKNHAYLHSLGAEWAVDYRDADWPEQVRNWTPGGVDGALAIQPGTGTPSMRAVREGGRVVTVSGDEMSPERGVRVEQVAHGPDSVVELAGLAAEVAAGRIQVQVERVYPFAQARAALEKVETGHACGKVLLVVQ</sequence>
<proteinExistence type="predicted"/>
<keyword evidence="5" id="KW-1185">Reference proteome</keyword>
<evidence type="ECO:0000256" key="1">
    <source>
        <dbReference type="ARBA" id="ARBA00022857"/>
    </source>
</evidence>
<name>A0A1G7C8Y1_9NOCA</name>
<reference evidence="4 5" key="1">
    <citation type="submission" date="2016-10" db="EMBL/GenBank/DDBJ databases">
        <authorList>
            <person name="de Groot N.N."/>
        </authorList>
    </citation>
    <scope>NUCLEOTIDE SEQUENCE [LARGE SCALE GENOMIC DNA]</scope>
    <source>
        <strain evidence="4 5">JCM 11308</strain>
    </source>
</reference>
<dbReference type="EMBL" id="FNAB01000015">
    <property type="protein sequence ID" value="SDE34885.1"/>
    <property type="molecule type" value="Genomic_DNA"/>
</dbReference>
<accession>A0A1G7C8Y1</accession>
<dbReference type="PANTHER" id="PTHR48106:SF7">
    <property type="entry name" value="DEHYDROGENASE, ZINC-CONTAINING, PUTATIVE (AFU_ORTHOLOGUE AFUA_5G10220)-RELATED"/>
    <property type="match status" value="1"/>
</dbReference>
<dbReference type="PANTHER" id="PTHR48106">
    <property type="entry name" value="QUINONE OXIDOREDUCTASE PIG3-RELATED"/>
    <property type="match status" value="1"/>
</dbReference>
<dbReference type="SUPFAM" id="SSF50129">
    <property type="entry name" value="GroES-like"/>
    <property type="match status" value="1"/>
</dbReference>
<dbReference type="GO" id="GO:0003960">
    <property type="term" value="F:quinone reductase (NADPH) activity"/>
    <property type="evidence" value="ECO:0007669"/>
    <property type="project" value="TreeGrafter"/>
</dbReference>
<dbReference type="InterPro" id="IPR013154">
    <property type="entry name" value="ADH-like_N"/>
</dbReference>
<dbReference type="STRING" id="168276.SAMN05444580_11535"/>
<dbReference type="AlphaFoldDB" id="A0A1G7C8Y1"/>
<dbReference type="GO" id="GO:0070402">
    <property type="term" value="F:NADPH binding"/>
    <property type="evidence" value="ECO:0007669"/>
    <property type="project" value="TreeGrafter"/>
</dbReference>
<protein>
    <submittedName>
        <fullName evidence="4">NADPH:quinone reductase</fullName>
    </submittedName>
</protein>
<feature type="domain" description="Enoyl reductase (ER)" evidence="3">
    <location>
        <begin position="10"/>
        <end position="300"/>
    </location>
</feature>
<dbReference type="Gene3D" id="3.90.180.10">
    <property type="entry name" value="Medium-chain alcohol dehydrogenases, catalytic domain"/>
    <property type="match status" value="1"/>
</dbReference>
<dbReference type="SMART" id="SM00829">
    <property type="entry name" value="PKS_ER"/>
    <property type="match status" value="1"/>
</dbReference>
<dbReference type="InterPro" id="IPR011032">
    <property type="entry name" value="GroES-like_sf"/>
</dbReference>
<evidence type="ECO:0000256" key="2">
    <source>
        <dbReference type="ARBA" id="ARBA00023002"/>
    </source>
</evidence>
<dbReference type="SUPFAM" id="SSF51735">
    <property type="entry name" value="NAD(P)-binding Rossmann-fold domains"/>
    <property type="match status" value="1"/>
</dbReference>
<dbReference type="GO" id="GO:0035925">
    <property type="term" value="F:mRNA 3'-UTR AU-rich region binding"/>
    <property type="evidence" value="ECO:0007669"/>
    <property type="project" value="TreeGrafter"/>
</dbReference>
<dbReference type="Gene3D" id="3.40.50.720">
    <property type="entry name" value="NAD(P)-binding Rossmann-like Domain"/>
    <property type="match status" value="1"/>
</dbReference>
<dbReference type="InterPro" id="IPR020843">
    <property type="entry name" value="ER"/>
</dbReference>
<keyword evidence="2" id="KW-0560">Oxidoreductase</keyword>
<dbReference type="InterPro" id="IPR036291">
    <property type="entry name" value="NAD(P)-bd_dom_sf"/>
</dbReference>
<dbReference type="Pfam" id="PF13602">
    <property type="entry name" value="ADH_zinc_N_2"/>
    <property type="match status" value="1"/>
</dbReference>
<gene>
    <name evidence="4" type="ORF">SAMN05444580_11535</name>
</gene>
<dbReference type="Proteomes" id="UP000199417">
    <property type="component" value="Unassembled WGS sequence"/>
</dbReference>
<evidence type="ECO:0000313" key="5">
    <source>
        <dbReference type="Proteomes" id="UP000199417"/>
    </source>
</evidence>
<dbReference type="Pfam" id="PF08240">
    <property type="entry name" value="ADH_N"/>
    <property type="match status" value="1"/>
</dbReference>
<organism evidence="4 5">
    <name type="scientific">Rhodococcus tukisamuensis</name>
    <dbReference type="NCBI Taxonomy" id="168276"/>
    <lineage>
        <taxon>Bacteria</taxon>
        <taxon>Bacillati</taxon>
        <taxon>Actinomycetota</taxon>
        <taxon>Actinomycetes</taxon>
        <taxon>Mycobacteriales</taxon>
        <taxon>Nocardiaceae</taxon>
        <taxon>Rhodococcus</taxon>
    </lineage>
</organism>
<evidence type="ECO:0000313" key="4">
    <source>
        <dbReference type="EMBL" id="SDE34885.1"/>
    </source>
</evidence>
<dbReference type="GO" id="GO:0005829">
    <property type="term" value="C:cytosol"/>
    <property type="evidence" value="ECO:0007669"/>
    <property type="project" value="TreeGrafter"/>
</dbReference>
<keyword evidence="1" id="KW-0521">NADP</keyword>